<dbReference type="InterPro" id="IPR035965">
    <property type="entry name" value="PAS-like_dom_sf"/>
</dbReference>
<evidence type="ECO:0000259" key="11">
    <source>
        <dbReference type="PROSITE" id="PS50112"/>
    </source>
</evidence>
<keyword evidence="4" id="KW-0808">Transferase</keyword>
<evidence type="ECO:0000313" key="13">
    <source>
        <dbReference type="EMBL" id="MFD1524030.1"/>
    </source>
</evidence>
<dbReference type="InterPro" id="IPR042240">
    <property type="entry name" value="CHASE_sf"/>
</dbReference>
<keyword evidence="8" id="KW-0902">Two-component regulatory system</keyword>
<proteinExistence type="predicted"/>
<dbReference type="Gene3D" id="3.30.450.40">
    <property type="match status" value="1"/>
</dbReference>
<evidence type="ECO:0000256" key="1">
    <source>
        <dbReference type="ARBA" id="ARBA00000085"/>
    </source>
</evidence>
<dbReference type="InterPro" id="IPR013656">
    <property type="entry name" value="PAS_4"/>
</dbReference>
<dbReference type="InterPro" id="IPR001610">
    <property type="entry name" value="PAC"/>
</dbReference>
<feature type="domain" description="PAS" evidence="11">
    <location>
        <begin position="277"/>
        <end position="334"/>
    </location>
</feature>
<name>A0ABW4FD88_9PSEU</name>
<feature type="compositionally biased region" description="Low complexity" evidence="10">
    <location>
        <begin position="770"/>
        <end position="780"/>
    </location>
</feature>
<dbReference type="Pfam" id="PF07730">
    <property type="entry name" value="HisKA_3"/>
    <property type="match status" value="1"/>
</dbReference>
<reference evidence="14" key="1">
    <citation type="journal article" date="2019" name="Int. J. Syst. Evol. Microbiol.">
        <title>The Global Catalogue of Microorganisms (GCM) 10K type strain sequencing project: providing services to taxonomists for standard genome sequencing and annotation.</title>
        <authorList>
            <consortium name="The Broad Institute Genomics Platform"/>
            <consortium name="The Broad Institute Genome Sequencing Center for Infectious Disease"/>
            <person name="Wu L."/>
            <person name="Ma J."/>
        </authorList>
    </citation>
    <scope>NUCLEOTIDE SEQUENCE [LARGE SCALE GENOMIC DNA]</scope>
    <source>
        <strain evidence="14">CCM 7043</strain>
    </source>
</reference>
<dbReference type="SMART" id="SM00065">
    <property type="entry name" value="GAF"/>
    <property type="match status" value="1"/>
</dbReference>
<dbReference type="PROSITE" id="PS50113">
    <property type="entry name" value="PAC"/>
    <property type="match status" value="1"/>
</dbReference>
<dbReference type="SUPFAM" id="SSF55874">
    <property type="entry name" value="ATPase domain of HSP90 chaperone/DNA topoisomerase II/histidine kinase"/>
    <property type="match status" value="1"/>
</dbReference>
<evidence type="ECO:0000256" key="2">
    <source>
        <dbReference type="ARBA" id="ARBA00012438"/>
    </source>
</evidence>
<evidence type="ECO:0000256" key="3">
    <source>
        <dbReference type="ARBA" id="ARBA00022553"/>
    </source>
</evidence>
<dbReference type="Gene3D" id="3.30.450.20">
    <property type="entry name" value="PAS domain"/>
    <property type="match status" value="1"/>
</dbReference>
<keyword evidence="14" id="KW-1185">Reference proteome</keyword>
<evidence type="ECO:0000256" key="9">
    <source>
        <dbReference type="SAM" id="Coils"/>
    </source>
</evidence>
<dbReference type="SMART" id="SM00086">
    <property type="entry name" value="PAC"/>
    <property type="match status" value="1"/>
</dbReference>
<keyword evidence="9" id="KW-0175">Coiled coil</keyword>
<dbReference type="Pfam" id="PF01590">
    <property type="entry name" value="GAF"/>
    <property type="match status" value="1"/>
</dbReference>
<dbReference type="InterPro" id="IPR000700">
    <property type="entry name" value="PAS-assoc_C"/>
</dbReference>
<dbReference type="NCBIfam" id="TIGR00229">
    <property type="entry name" value="sensory_box"/>
    <property type="match status" value="1"/>
</dbReference>
<dbReference type="InterPro" id="IPR050482">
    <property type="entry name" value="Sensor_HK_TwoCompSys"/>
</dbReference>
<evidence type="ECO:0000256" key="10">
    <source>
        <dbReference type="SAM" id="MobiDB-lite"/>
    </source>
</evidence>
<sequence>MHAEGDVRREAEHNAEVAAAQIHGRIEQAASLTESLRRFMLDASGTGVTSDQFAGNALNWLSPAGFPAAAWVEPVPDTQRAEYEQRIGQPIVTPDEQHSVVPPGSRSSYLPATLVSGFPPLALPGTDLSGGPDMADMAAALDRATRIDGVSAAPVSGPDTGTNSLLMVAPAPNLVGDSLRPGYVVVFVPDQTLTAAANRPGVRLEVGGRLLVGEPLTGEQTVSTSFTEAGRRFDVILPMGSVHGAAETLPWIILACGLVLAGFATVLGINAARRARAQNELDRIFNLSPDMIAVANFERRFTRVNPAAEQILGYTQEELLQRSYLDFVHPDDREWTAKASAAIGEGKATQSFENRYVRKDGSDRVLEWTATPVVEEGVVYAVARDVTERRHAENELERLAREQAALRRVATLVAGGAGPEEVFAAVVAEVGRLLEVDIAVLIRYDPQDTITVVGLWTSTGATGPTEVGTRLPFGGENIHTRVFDTGRSARIDDYSTASGVVADAARDWQLRASVGVPIWVEGQLWGVITVGSRAGPLPAGTEARLTWFTELVATAIANAEAQAALAASRARIVAAGDAARRRMERDLHDRAQQRLVSLALRVRAMQATPPEAEELSSQLDEVVAELNGAVDELREIASGLHPAVLAEGGLLPVLKTLARRSTVPVNLDVEVDGRLPEPVELAAYCVVAEALTNTVRHAGASGVDVTVTAGEDVLRVAVRDDGRGGADPTAGSGLVGLTDRAEALGGRLWVNSPPGAGTTIQVVLPLTASGRPGLRAAGPGPARPAEPDRPDEARES</sequence>
<feature type="coiled-coil region" evidence="9">
    <location>
        <begin position="382"/>
        <end position="409"/>
    </location>
</feature>
<evidence type="ECO:0000256" key="5">
    <source>
        <dbReference type="ARBA" id="ARBA00022741"/>
    </source>
</evidence>
<dbReference type="InterPro" id="IPR003594">
    <property type="entry name" value="HATPase_dom"/>
</dbReference>
<dbReference type="EC" id="2.7.13.3" evidence="2"/>
<dbReference type="SUPFAM" id="SSF55781">
    <property type="entry name" value="GAF domain-like"/>
    <property type="match status" value="1"/>
</dbReference>
<dbReference type="EMBL" id="JBHUCO010000074">
    <property type="protein sequence ID" value="MFD1524030.1"/>
    <property type="molecule type" value="Genomic_DNA"/>
</dbReference>
<dbReference type="SMART" id="SM00091">
    <property type="entry name" value="PAS"/>
    <property type="match status" value="1"/>
</dbReference>
<dbReference type="CDD" id="cd00130">
    <property type="entry name" value="PAS"/>
    <property type="match status" value="1"/>
</dbReference>
<keyword evidence="6" id="KW-0418">Kinase</keyword>
<evidence type="ECO:0000313" key="14">
    <source>
        <dbReference type="Proteomes" id="UP001597114"/>
    </source>
</evidence>
<keyword evidence="7" id="KW-0067">ATP-binding</keyword>
<dbReference type="PANTHER" id="PTHR24421">
    <property type="entry name" value="NITRATE/NITRITE SENSOR PROTEIN NARX-RELATED"/>
    <property type="match status" value="1"/>
</dbReference>
<evidence type="ECO:0000256" key="6">
    <source>
        <dbReference type="ARBA" id="ARBA00022777"/>
    </source>
</evidence>
<dbReference type="Proteomes" id="UP001597114">
    <property type="component" value="Unassembled WGS sequence"/>
</dbReference>
<evidence type="ECO:0000256" key="8">
    <source>
        <dbReference type="ARBA" id="ARBA00023012"/>
    </source>
</evidence>
<comment type="caution">
    <text evidence="13">The sequence shown here is derived from an EMBL/GenBank/DDBJ whole genome shotgun (WGS) entry which is preliminary data.</text>
</comment>
<dbReference type="Pfam" id="PF02518">
    <property type="entry name" value="HATPase_c"/>
    <property type="match status" value="1"/>
</dbReference>
<dbReference type="InterPro" id="IPR036890">
    <property type="entry name" value="HATPase_C_sf"/>
</dbReference>
<evidence type="ECO:0000256" key="7">
    <source>
        <dbReference type="ARBA" id="ARBA00022840"/>
    </source>
</evidence>
<dbReference type="RefSeq" id="WP_344728914.1">
    <property type="nucleotide sequence ID" value="NZ_BAAAUS010000058.1"/>
</dbReference>
<keyword evidence="5" id="KW-0547">Nucleotide-binding</keyword>
<dbReference type="Pfam" id="PF08448">
    <property type="entry name" value="PAS_4"/>
    <property type="match status" value="1"/>
</dbReference>
<comment type="catalytic activity">
    <reaction evidence="1">
        <text>ATP + protein L-histidine = ADP + protein N-phospho-L-histidine.</text>
        <dbReference type="EC" id="2.7.13.3"/>
    </reaction>
</comment>
<dbReference type="SUPFAM" id="SSF55785">
    <property type="entry name" value="PYP-like sensor domain (PAS domain)"/>
    <property type="match status" value="1"/>
</dbReference>
<feature type="domain" description="PAC" evidence="12">
    <location>
        <begin position="350"/>
        <end position="398"/>
    </location>
</feature>
<feature type="region of interest" description="Disordered" evidence="10">
    <location>
        <begin position="770"/>
        <end position="796"/>
    </location>
</feature>
<dbReference type="InterPro" id="IPR011712">
    <property type="entry name" value="Sig_transdc_His_kin_sub3_dim/P"/>
</dbReference>
<dbReference type="Gene3D" id="3.30.450.350">
    <property type="entry name" value="CHASE domain"/>
    <property type="match status" value="1"/>
</dbReference>
<dbReference type="InterPro" id="IPR000014">
    <property type="entry name" value="PAS"/>
</dbReference>
<protein>
    <recommendedName>
        <fullName evidence="2">histidine kinase</fullName>
        <ecNumber evidence="2">2.7.13.3</ecNumber>
    </recommendedName>
</protein>
<dbReference type="PROSITE" id="PS50112">
    <property type="entry name" value="PAS"/>
    <property type="match status" value="1"/>
</dbReference>
<keyword evidence="3" id="KW-0597">Phosphoprotein</keyword>
<dbReference type="Gene3D" id="1.20.5.1930">
    <property type="match status" value="1"/>
</dbReference>
<feature type="compositionally biased region" description="Basic and acidic residues" evidence="10">
    <location>
        <begin position="785"/>
        <end position="796"/>
    </location>
</feature>
<evidence type="ECO:0000256" key="4">
    <source>
        <dbReference type="ARBA" id="ARBA00022679"/>
    </source>
</evidence>
<dbReference type="SMART" id="SM00387">
    <property type="entry name" value="HATPase_c"/>
    <property type="match status" value="1"/>
</dbReference>
<gene>
    <name evidence="13" type="ORF">ACFSJD_41540</name>
</gene>
<dbReference type="InterPro" id="IPR003018">
    <property type="entry name" value="GAF"/>
</dbReference>
<dbReference type="Gene3D" id="3.30.565.10">
    <property type="entry name" value="Histidine kinase-like ATPase, C-terminal domain"/>
    <property type="match status" value="1"/>
</dbReference>
<evidence type="ECO:0000259" key="12">
    <source>
        <dbReference type="PROSITE" id="PS50113"/>
    </source>
</evidence>
<dbReference type="CDD" id="cd16917">
    <property type="entry name" value="HATPase_UhpB-NarQ-NarX-like"/>
    <property type="match status" value="1"/>
</dbReference>
<dbReference type="PANTHER" id="PTHR24421:SF10">
    <property type="entry name" value="NITRATE_NITRITE SENSOR PROTEIN NARQ"/>
    <property type="match status" value="1"/>
</dbReference>
<accession>A0ABW4FD88</accession>
<dbReference type="InterPro" id="IPR029016">
    <property type="entry name" value="GAF-like_dom_sf"/>
</dbReference>
<organism evidence="13 14">
    <name type="scientific">Pseudonocardia yunnanensis</name>
    <dbReference type="NCBI Taxonomy" id="58107"/>
    <lineage>
        <taxon>Bacteria</taxon>
        <taxon>Bacillati</taxon>
        <taxon>Actinomycetota</taxon>
        <taxon>Actinomycetes</taxon>
        <taxon>Pseudonocardiales</taxon>
        <taxon>Pseudonocardiaceae</taxon>
        <taxon>Pseudonocardia</taxon>
    </lineage>
</organism>